<feature type="compositionally biased region" description="Polar residues" evidence="1">
    <location>
        <begin position="131"/>
        <end position="140"/>
    </location>
</feature>
<protein>
    <submittedName>
        <fullName evidence="2">Uncharacterized protein</fullName>
    </submittedName>
</protein>
<sequence length="163" mass="19466">MCLWWSKVVIVVDQYHTTNDARIYDERKMFLVNEMSKIMDRYQLSEPLSVLFISTNLFSMIKHTNQSDYYQTCTQRVLWKMMEKHSLCERWVCHERFMKGDNLDDDDDSNSSCSDDMYTFTTVIEYKNGKRQSSQGTRTIPQYEKLNSYPGDDDSEFAEETYK</sequence>
<dbReference type="AlphaFoldDB" id="A0A367JU15"/>
<accession>A0A367JU15</accession>
<reference evidence="2 3" key="1">
    <citation type="journal article" date="2018" name="G3 (Bethesda)">
        <title>Phylogenetic and Phylogenomic Definition of Rhizopus Species.</title>
        <authorList>
            <person name="Gryganskyi A.P."/>
            <person name="Golan J."/>
            <person name="Dolatabadi S."/>
            <person name="Mondo S."/>
            <person name="Robb S."/>
            <person name="Idnurm A."/>
            <person name="Muszewska A."/>
            <person name="Steczkiewicz K."/>
            <person name="Masonjones S."/>
            <person name="Liao H.L."/>
            <person name="Gajdeczka M.T."/>
            <person name="Anike F."/>
            <person name="Vuek A."/>
            <person name="Anishchenko I.M."/>
            <person name="Voigt K."/>
            <person name="de Hoog G.S."/>
            <person name="Smith M.E."/>
            <person name="Heitman J."/>
            <person name="Vilgalys R."/>
            <person name="Stajich J.E."/>
        </authorList>
    </citation>
    <scope>NUCLEOTIDE SEQUENCE [LARGE SCALE GENOMIC DNA]</scope>
    <source>
        <strain evidence="2 3">LSU 92-RS-03</strain>
    </source>
</reference>
<feature type="compositionally biased region" description="Acidic residues" evidence="1">
    <location>
        <begin position="151"/>
        <end position="163"/>
    </location>
</feature>
<evidence type="ECO:0000313" key="2">
    <source>
        <dbReference type="EMBL" id="RCH93181.1"/>
    </source>
</evidence>
<dbReference type="OrthoDB" id="2287234at2759"/>
<feature type="region of interest" description="Disordered" evidence="1">
    <location>
        <begin position="129"/>
        <end position="163"/>
    </location>
</feature>
<gene>
    <name evidence="2" type="ORF">CU098_007777</name>
</gene>
<dbReference type="STRING" id="4846.A0A367JU15"/>
<proteinExistence type="predicted"/>
<dbReference type="EMBL" id="PJQM01002732">
    <property type="protein sequence ID" value="RCH93181.1"/>
    <property type="molecule type" value="Genomic_DNA"/>
</dbReference>
<organism evidence="2 3">
    <name type="scientific">Rhizopus stolonifer</name>
    <name type="common">Rhizopus nigricans</name>
    <dbReference type="NCBI Taxonomy" id="4846"/>
    <lineage>
        <taxon>Eukaryota</taxon>
        <taxon>Fungi</taxon>
        <taxon>Fungi incertae sedis</taxon>
        <taxon>Mucoromycota</taxon>
        <taxon>Mucoromycotina</taxon>
        <taxon>Mucoromycetes</taxon>
        <taxon>Mucorales</taxon>
        <taxon>Mucorineae</taxon>
        <taxon>Rhizopodaceae</taxon>
        <taxon>Rhizopus</taxon>
    </lineage>
</organism>
<evidence type="ECO:0000313" key="3">
    <source>
        <dbReference type="Proteomes" id="UP000253551"/>
    </source>
</evidence>
<evidence type="ECO:0000256" key="1">
    <source>
        <dbReference type="SAM" id="MobiDB-lite"/>
    </source>
</evidence>
<name>A0A367JU15_RHIST</name>
<keyword evidence="3" id="KW-1185">Reference proteome</keyword>
<comment type="caution">
    <text evidence="2">The sequence shown here is derived from an EMBL/GenBank/DDBJ whole genome shotgun (WGS) entry which is preliminary data.</text>
</comment>
<dbReference type="Proteomes" id="UP000253551">
    <property type="component" value="Unassembled WGS sequence"/>
</dbReference>